<evidence type="ECO:0000259" key="1">
    <source>
        <dbReference type="SMART" id="SM01321"/>
    </source>
</evidence>
<dbReference type="InterPro" id="IPR002686">
    <property type="entry name" value="Transposase_17"/>
</dbReference>
<reference evidence="2" key="1">
    <citation type="submission" date="2020-09" db="EMBL/GenBank/DDBJ databases">
        <title>Pelagicoccus enzymogenes sp. nov. with an EPS production, isolated from marine sediment.</title>
        <authorList>
            <person name="Feng X."/>
        </authorList>
    </citation>
    <scope>NUCLEOTIDE SEQUENCE</scope>
    <source>
        <strain evidence="2">NFK12</strain>
    </source>
</reference>
<feature type="domain" description="Transposase IS200-like" evidence="1">
    <location>
        <begin position="17"/>
        <end position="126"/>
    </location>
</feature>
<dbReference type="Pfam" id="PF01797">
    <property type="entry name" value="Y1_Tnp"/>
    <property type="match status" value="1"/>
</dbReference>
<dbReference type="SMART" id="SM01321">
    <property type="entry name" value="Y1_Tnp"/>
    <property type="match status" value="1"/>
</dbReference>
<accession>A0A927F632</accession>
<comment type="caution">
    <text evidence="2">The sequence shown here is derived from an EMBL/GenBank/DDBJ whole genome shotgun (WGS) entry which is preliminary data.</text>
</comment>
<dbReference type="GO" id="GO:0004803">
    <property type="term" value="F:transposase activity"/>
    <property type="evidence" value="ECO:0007669"/>
    <property type="project" value="InterPro"/>
</dbReference>
<dbReference type="Gene3D" id="3.30.70.1290">
    <property type="entry name" value="Transposase IS200-like"/>
    <property type="match status" value="1"/>
</dbReference>
<dbReference type="InterPro" id="IPR036515">
    <property type="entry name" value="Transposase_17_sf"/>
</dbReference>
<proteinExistence type="predicted"/>
<sequence>MESRLRRPSHVVPSWVSQGAVFHIRIRTDKRWARSLVNEALGKAIFDSVAFYQRRLVWNCRLLLLMPDHLHALISFNPSKETSKVVGAWKHFHVTHSSIQWQEGYFDHRIRNDDSLDEKAHYIRRNPVVLGLCDTPEDWPWVWDGGVWV</sequence>
<dbReference type="GO" id="GO:0043565">
    <property type="term" value="F:sequence-specific DNA binding"/>
    <property type="evidence" value="ECO:0007669"/>
    <property type="project" value="TreeGrafter"/>
</dbReference>
<protein>
    <submittedName>
        <fullName evidence="2">Transposase</fullName>
    </submittedName>
</protein>
<gene>
    <name evidence="2" type="ORF">IEN85_03455</name>
</gene>
<evidence type="ECO:0000313" key="3">
    <source>
        <dbReference type="Proteomes" id="UP000622317"/>
    </source>
</evidence>
<dbReference type="GO" id="GO:0006313">
    <property type="term" value="P:DNA transposition"/>
    <property type="evidence" value="ECO:0007669"/>
    <property type="project" value="InterPro"/>
</dbReference>
<dbReference type="SUPFAM" id="SSF143422">
    <property type="entry name" value="Transposase IS200-like"/>
    <property type="match status" value="1"/>
</dbReference>
<organism evidence="2 3">
    <name type="scientific">Pelagicoccus enzymogenes</name>
    <dbReference type="NCBI Taxonomy" id="2773457"/>
    <lineage>
        <taxon>Bacteria</taxon>
        <taxon>Pseudomonadati</taxon>
        <taxon>Verrucomicrobiota</taxon>
        <taxon>Opitutia</taxon>
        <taxon>Puniceicoccales</taxon>
        <taxon>Pelagicoccaceae</taxon>
        <taxon>Pelagicoccus</taxon>
    </lineage>
</organism>
<dbReference type="Proteomes" id="UP000622317">
    <property type="component" value="Unassembled WGS sequence"/>
</dbReference>
<evidence type="ECO:0000313" key="2">
    <source>
        <dbReference type="EMBL" id="MBD5778534.1"/>
    </source>
</evidence>
<dbReference type="InterPro" id="IPR052715">
    <property type="entry name" value="RAYT_transposase"/>
</dbReference>
<dbReference type="RefSeq" id="WP_191615670.1">
    <property type="nucleotide sequence ID" value="NZ_JACYFG010000006.1"/>
</dbReference>
<dbReference type="AlphaFoldDB" id="A0A927F632"/>
<dbReference type="PANTHER" id="PTHR36966:SF1">
    <property type="entry name" value="REP-ASSOCIATED TYROSINE TRANSPOSASE"/>
    <property type="match status" value="1"/>
</dbReference>
<dbReference type="EMBL" id="JACYFG010000006">
    <property type="protein sequence ID" value="MBD5778534.1"/>
    <property type="molecule type" value="Genomic_DNA"/>
</dbReference>
<keyword evidence="3" id="KW-1185">Reference proteome</keyword>
<dbReference type="PANTHER" id="PTHR36966">
    <property type="entry name" value="REP-ASSOCIATED TYROSINE TRANSPOSASE"/>
    <property type="match status" value="1"/>
</dbReference>
<name>A0A927F632_9BACT</name>